<gene>
    <name evidence="1" type="ORF">GOODEAATRI_004142</name>
</gene>
<dbReference type="Proteomes" id="UP001476798">
    <property type="component" value="Unassembled WGS sequence"/>
</dbReference>
<evidence type="ECO:0000313" key="2">
    <source>
        <dbReference type="Proteomes" id="UP001476798"/>
    </source>
</evidence>
<protein>
    <submittedName>
        <fullName evidence="1">Uncharacterized protein</fullName>
    </submittedName>
</protein>
<accession>A0ABV0MYJ7</accession>
<organism evidence="1 2">
    <name type="scientific">Goodea atripinnis</name>
    <dbReference type="NCBI Taxonomy" id="208336"/>
    <lineage>
        <taxon>Eukaryota</taxon>
        <taxon>Metazoa</taxon>
        <taxon>Chordata</taxon>
        <taxon>Craniata</taxon>
        <taxon>Vertebrata</taxon>
        <taxon>Euteleostomi</taxon>
        <taxon>Actinopterygii</taxon>
        <taxon>Neopterygii</taxon>
        <taxon>Teleostei</taxon>
        <taxon>Neoteleostei</taxon>
        <taxon>Acanthomorphata</taxon>
        <taxon>Ovalentaria</taxon>
        <taxon>Atherinomorphae</taxon>
        <taxon>Cyprinodontiformes</taxon>
        <taxon>Goodeidae</taxon>
        <taxon>Goodea</taxon>
    </lineage>
</organism>
<name>A0ABV0MYJ7_9TELE</name>
<comment type="caution">
    <text evidence="1">The sequence shown here is derived from an EMBL/GenBank/DDBJ whole genome shotgun (WGS) entry which is preliminary data.</text>
</comment>
<dbReference type="EMBL" id="JAHRIO010020162">
    <property type="protein sequence ID" value="MEQ2164200.1"/>
    <property type="molecule type" value="Genomic_DNA"/>
</dbReference>
<proteinExistence type="predicted"/>
<evidence type="ECO:0000313" key="1">
    <source>
        <dbReference type="EMBL" id="MEQ2164200.1"/>
    </source>
</evidence>
<sequence length="138" mass="15595">MGPGSQSYAPVMLWTTTRANNAGQLKQLEEFLNFHSLAEGGNEVAYRPLEGRQTYYETYALCLWVHHCALMLLKLWELCTQTVMDLHNSDQSGDKLFAGCKEPPTSLAGESEVFMHQKCNRSWALGLDLQLAINTWPE</sequence>
<keyword evidence="2" id="KW-1185">Reference proteome</keyword>
<reference evidence="1 2" key="1">
    <citation type="submission" date="2021-06" db="EMBL/GenBank/DDBJ databases">
        <authorList>
            <person name="Palmer J.M."/>
        </authorList>
    </citation>
    <scope>NUCLEOTIDE SEQUENCE [LARGE SCALE GENOMIC DNA]</scope>
    <source>
        <strain evidence="1 2">GA_2019</strain>
        <tissue evidence="1">Muscle</tissue>
    </source>
</reference>